<evidence type="ECO:0000313" key="4">
    <source>
        <dbReference type="Proteomes" id="UP000053405"/>
    </source>
</evidence>
<dbReference type="InterPro" id="IPR043712">
    <property type="entry name" value="DUF5652"/>
</dbReference>
<dbReference type="RefSeq" id="WP_005936675.1">
    <property type="nucleotide sequence ID" value="NZ_ATVK01000042.1"/>
</dbReference>
<keyword evidence="1" id="KW-0472">Membrane</keyword>
<sequence>MLKTAWNQLTTGQKSAIIAVTAVDAGLRAWAGRDLAGRPAEQVAGPKWLWTLGLSVVNSVGVLPVIYLLRGRRRPTDA</sequence>
<name>L7L8S4_9ACTN</name>
<keyword evidence="4" id="KW-1185">Reference proteome</keyword>
<protein>
    <recommendedName>
        <fullName evidence="2">DUF5652 domain-containing protein</fullName>
    </recommendedName>
</protein>
<dbReference type="Proteomes" id="UP000053405">
    <property type="component" value="Unassembled WGS sequence"/>
</dbReference>
<accession>L7L8S4</accession>
<proteinExistence type="predicted"/>
<dbReference type="AlphaFoldDB" id="L7L8S4"/>
<feature type="domain" description="DUF5652" evidence="2">
    <location>
        <begin position="49"/>
        <end position="76"/>
    </location>
</feature>
<dbReference type="EMBL" id="BANT01000006">
    <property type="protein sequence ID" value="GAC56428.1"/>
    <property type="molecule type" value="Genomic_DNA"/>
</dbReference>
<dbReference type="Pfam" id="PF18893">
    <property type="entry name" value="DUF5652"/>
    <property type="match status" value="1"/>
</dbReference>
<organism evidence="3 4">
    <name type="scientific">Gordonia hirsuta DSM 44140 = NBRC 16056</name>
    <dbReference type="NCBI Taxonomy" id="1121927"/>
    <lineage>
        <taxon>Bacteria</taxon>
        <taxon>Bacillati</taxon>
        <taxon>Actinomycetota</taxon>
        <taxon>Actinomycetes</taxon>
        <taxon>Mycobacteriales</taxon>
        <taxon>Gordoniaceae</taxon>
        <taxon>Gordonia</taxon>
    </lineage>
</organism>
<comment type="caution">
    <text evidence="3">The sequence shown here is derived from an EMBL/GenBank/DDBJ whole genome shotgun (WGS) entry which is preliminary data.</text>
</comment>
<reference evidence="3 4" key="1">
    <citation type="submission" date="2012-12" db="EMBL/GenBank/DDBJ databases">
        <title>Whole genome shotgun sequence of Gordonia hirsuta NBRC 16056.</title>
        <authorList>
            <person name="Isaki-Nakamura S."/>
            <person name="Hosoyama A."/>
            <person name="Tsuchikane K."/>
            <person name="Katsumata H."/>
            <person name="Baba S."/>
            <person name="Yamazaki S."/>
            <person name="Fujita N."/>
        </authorList>
    </citation>
    <scope>NUCLEOTIDE SEQUENCE [LARGE SCALE GENOMIC DNA]</scope>
    <source>
        <strain evidence="3 4">NBRC 16056</strain>
    </source>
</reference>
<dbReference type="STRING" id="1121927.GOHSU_06_00400"/>
<dbReference type="OrthoDB" id="5125307at2"/>
<evidence type="ECO:0000259" key="2">
    <source>
        <dbReference type="Pfam" id="PF18893"/>
    </source>
</evidence>
<keyword evidence="1" id="KW-1133">Transmembrane helix</keyword>
<evidence type="ECO:0000313" key="3">
    <source>
        <dbReference type="EMBL" id="GAC56428.1"/>
    </source>
</evidence>
<feature type="transmembrane region" description="Helical" evidence="1">
    <location>
        <begin position="48"/>
        <end position="69"/>
    </location>
</feature>
<evidence type="ECO:0000256" key="1">
    <source>
        <dbReference type="SAM" id="Phobius"/>
    </source>
</evidence>
<dbReference type="eggNOG" id="ENOG5031XVP">
    <property type="taxonomic scope" value="Bacteria"/>
</dbReference>
<keyword evidence="1" id="KW-0812">Transmembrane</keyword>
<gene>
    <name evidence="3" type="ORF">GOHSU_06_00400</name>
</gene>